<gene>
    <name evidence="1" type="ORF">RR48_10276</name>
</gene>
<proteinExistence type="predicted"/>
<dbReference type="InParanoid" id="A0A194RGG4"/>
<organism evidence="1 2">
    <name type="scientific">Papilio machaon</name>
    <name type="common">Old World swallowtail butterfly</name>
    <dbReference type="NCBI Taxonomy" id="76193"/>
    <lineage>
        <taxon>Eukaryota</taxon>
        <taxon>Metazoa</taxon>
        <taxon>Ecdysozoa</taxon>
        <taxon>Arthropoda</taxon>
        <taxon>Hexapoda</taxon>
        <taxon>Insecta</taxon>
        <taxon>Pterygota</taxon>
        <taxon>Neoptera</taxon>
        <taxon>Endopterygota</taxon>
        <taxon>Lepidoptera</taxon>
        <taxon>Glossata</taxon>
        <taxon>Ditrysia</taxon>
        <taxon>Papilionoidea</taxon>
        <taxon>Papilionidae</taxon>
        <taxon>Papilioninae</taxon>
        <taxon>Papilio</taxon>
    </lineage>
</organism>
<dbReference type="AlphaFoldDB" id="A0A194RGG4"/>
<evidence type="ECO:0000313" key="1">
    <source>
        <dbReference type="EMBL" id="KPJ16677.1"/>
    </source>
</evidence>
<keyword evidence="2" id="KW-1185">Reference proteome</keyword>
<evidence type="ECO:0000313" key="2">
    <source>
        <dbReference type="Proteomes" id="UP000053240"/>
    </source>
</evidence>
<sequence>MAATDRSTQRGQASVKMDRCFSQGCGSILDAGCTGPIIVRSFGEAYVQQWALRG</sequence>
<name>A0A194RGG4_PAPMA</name>
<dbReference type="EMBL" id="KQ460207">
    <property type="protein sequence ID" value="KPJ16677.1"/>
    <property type="molecule type" value="Genomic_DNA"/>
</dbReference>
<dbReference type="Proteomes" id="UP000053240">
    <property type="component" value="Unassembled WGS sequence"/>
</dbReference>
<protein>
    <submittedName>
        <fullName evidence="1">Uncharacterized protein</fullName>
    </submittedName>
</protein>
<accession>A0A194RGG4</accession>
<reference evidence="1 2" key="1">
    <citation type="journal article" date="2015" name="Nat. Commun.">
        <title>Outbred genome sequencing and CRISPR/Cas9 gene editing in butterflies.</title>
        <authorList>
            <person name="Li X."/>
            <person name="Fan D."/>
            <person name="Zhang W."/>
            <person name="Liu G."/>
            <person name="Zhang L."/>
            <person name="Zhao L."/>
            <person name="Fang X."/>
            <person name="Chen L."/>
            <person name="Dong Y."/>
            <person name="Chen Y."/>
            <person name="Ding Y."/>
            <person name="Zhao R."/>
            <person name="Feng M."/>
            <person name="Zhu Y."/>
            <person name="Feng Y."/>
            <person name="Jiang X."/>
            <person name="Zhu D."/>
            <person name="Xiang H."/>
            <person name="Feng X."/>
            <person name="Li S."/>
            <person name="Wang J."/>
            <person name="Zhang G."/>
            <person name="Kronforst M.R."/>
            <person name="Wang W."/>
        </authorList>
    </citation>
    <scope>NUCLEOTIDE SEQUENCE [LARGE SCALE GENOMIC DNA]</scope>
    <source>
        <strain evidence="1">Ya'a_city_454_Pm</strain>
        <tissue evidence="1">Whole body</tissue>
    </source>
</reference>